<dbReference type="AlphaFoldDB" id="A0A1J8PSF2"/>
<accession>A0A1J8PSF2</accession>
<reference evidence="1 2" key="1">
    <citation type="submission" date="2016-03" db="EMBL/GenBank/DDBJ databases">
        <title>Comparative genomics of the ectomycorrhizal sister species Rhizopogon vinicolor and Rhizopogon vesiculosus (Basidiomycota: Boletales) reveals a divergence of the mating type B locus.</title>
        <authorList>
            <person name="Mujic A.B."/>
            <person name="Kuo A."/>
            <person name="Tritt A."/>
            <person name="Lipzen A."/>
            <person name="Chen C."/>
            <person name="Johnson J."/>
            <person name="Sharma A."/>
            <person name="Barry K."/>
            <person name="Grigoriev I.V."/>
            <person name="Spatafora J.W."/>
        </authorList>
    </citation>
    <scope>NUCLEOTIDE SEQUENCE [LARGE SCALE GENOMIC DNA]</scope>
    <source>
        <strain evidence="1 2">AM-OR11-056</strain>
    </source>
</reference>
<sequence>MLSILQTRRLYTTALPSND</sequence>
<dbReference type="Proteomes" id="UP000183567">
    <property type="component" value="Unassembled WGS sequence"/>
</dbReference>
<proteinExistence type="predicted"/>
<name>A0A1J8PSF2_9AGAM</name>
<comment type="caution">
    <text evidence="1">The sequence shown here is derived from an EMBL/GenBank/DDBJ whole genome shotgun (WGS) entry which is preliminary data.</text>
</comment>
<organism evidence="1 2">
    <name type="scientific">Rhizopogon vesiculosus</name>
    <dbReference type="NCBI Taxonomy" id="180088"/>
    <lineage>
        <taxon>Eukaryota</taxon>
        <taxon>Fungi</taxon>
        <taxon>Dikarya</taxon>
        <taxon>Basidiomycota</taxon>
        <taxon>Agaricomycotina</taxon>
        <taxon>Agaricomycetes</taxon>
        <taxon>Agaricomycetidae</taxon>
        <taxon>Boletales</taxon>
        <taxon>Suillineae</taxon>
        <taxon>Rhizopogonaceae</taxon>
        <taxon>Rhizopogon</taxon>
    </lineage>
</organism>
<evidence type="ECO:0000313" key="1">
    <source>
        <dbReference type="EMBL" id="OJA11813.1"/>
    </source>
</evidence>
<gene>
    <name evidence="1" type="ORF">AZE42_13515</name>
</gene>
<evidence type="ECO:0000313" key="2">
    <source>
        <dbReference type="Proteomes" id="UP000183567"/>
    </source>
</evidence>
<dbReference type="EMBL" id="LVVM01004919">
    <property type="protein sequence ID" value="OJA11813.1"/>
    <property type="molecule type" value="Genomic_DNA"/>
</dbReference>
<keyword evidence="2" id="KW-1185">Reference proteome</keyword>
<protein>
    <submittedName>
        <fullName evidence="1">Uncharacterized protein</fullName>
    </submittedName>
</protein>